<feature type="compositionally biased region" description="Polar residues" evidence="1">
    <location>
        <begin position="263"/>
        <end position="273"/>
    </location>
</feature>
<evidence type="ECO:0000256" key="1">
    <source>
        <dbReference type="SAM" id="MobiDB-lite"/>
    </source>
</evidence>
<keyword evidence="2" id="KW-0732">Signal</keyword>
<protein>
    <recommendedName>
        <fullName evidence="4">EMI domain-containing protein</fullName>
    </recommendedName>
</protein>
<evidence type="ECO:0008006" key="4">
    <source>
        <dbReference type="Google" id="ProtNLM"/>
    </source>
</evidence>
<feature type="signal peptide" evidence="2">
    <location>
        <begin position="1"/>
        <end position="26"/>
    </location>
</feature>
<sequence length="304" mass="33792">MQRLSGCRLFSLSVCIAALWLGHVQAQDMFGDALSTSNSQLWKSFQEEMKTLEQAAHRVNNLLVNAHPPNTEADQEAKPADQPDVTVLASPDVLRNGLHVKPDLPKPQETKVEKPDPESPGGLDAPFNHPHDNLASFLNSFGLFKSFPKPWWKGKNVCVEKSETVEEKQQGEKEVNKHLIIMGTGTFEHCKQTAGKYICKTVTSTPQSTKTVSVTYQCCEGSRRQGNECVQGEELPSPPSPHYPTAAPRAPTFVPDKDAVPRSNYNSANSGQISEEKSFSSQSEENSGHPRWLHNYLRSPWMKK</sequence>
<dbReference type="EMBL" id="GEBQ01003831">
    <property type="protein sequence ID" value="JAT36146.1"/>
    <property type="molecule type" value="Transcribed_RNA"/>
</dbReference>
<reference evidence="3" key="1">
    <citation type="submission" date="2015-11" db="EMBL/GenBank/DDBJ databases">
        <title>De novo transcriptome assembly of four potential Pierce s Disease insect vectors from Arizona vineyards.</title>
        <authorList>
            <person name="Tassone E.E."/>
        </authorList>
    </citation>
    <scope>NUCLEOTIDE SEQUENCE</scope>
</reference>
<accession>A0A1B6MJN4</accession>
<evidence type="ECO:0000313" key="3">
    <source>
        <dbReference type="EMBL" id="JAT36146.1"/>
    </source>
</evidence>
<feature type="region of interest" description="Disordered" evidence="1">
    <location>
        <begin position="96"/>
        <end position="128"/>
    </location>
</feature>
<name>A0A1B6MJN4_9HEMI</name>
<feature type="region of interest" description="Disordered" evidence="1">
    <location>
        <begin position="229"/>
        <end position="304"/>
    </location>
</feature>
<proteinExistence type="predicted"/>
<feature type="chain" id="PRO_5008588233" description="EMI domain-containing protein" evidence="2">
    <location>
        <begin position="27"/>
        <end position="304"/>
    </location>
</feature>
<dbReference type="AlphaFoldDB" id="A0A1B6MJN4"/>
<gene>
    <name evidence="3" type="ORF">g.26958</name>
</gene>
<organism evidence="3">
    <name type="scientific">Graphocephala atropunctata</name>
    <dbReference type="NCBI Taxonomy" id="36148"/>
    <lineage>
        <taxon>Eukaryota</taxon>
        <taxon>Metazoa</taxon>
        <taxon>Ecdysozoa</taxon>
        <taxon>Arthropoda</taxon>
        <taxon>Hexapoda</taxon>
        <taxon>Insecta</taxon>
        <taxon>Pterygota</taxon>
        <taxon>Neoptera</taxon>
        <taxon>Paraneoptera</taxon>
        <taxon>Hemiptera</taxon>
        <taxon>Auchenorrhyncha</taxon>
        <taxon>Membracoidea</taxon>
        <taxon>Cicadellidae</taxon>
        <taxon>Cicadellinae</taxon>
        <taxon>Cicadellini</taxon>
        <taxon>Graphocephala</taxon>
    </lineage>
</organism>
<evidence type="ECO:0000256" key="2">
    <source>
        <dbReference type="SAM" id="SignalP"/>
    </source>
</evidence>
<feature type="compositionally biased region" description="Basic and acidic residues" evidence="1">
    <location>
        <begin position="100"/>
        <end position="117"/>
    </location>
</feature>